<protein>
    <recommendedName>
        <fullName evidence="1">Pyridoxamine 5'-phosphate oxidase N-terminal domain-containing protein</fullName>
    </recommendedName>
</protein>
<evidence type="ECO:0000313" key="3">
    <source>
        <dbReference type="Proteomes" id="UP000588068"/>
    </source>
</evidence>
<dbReference type="AlphaFoldDB" id="A0A841HML4"/>
<name>A0A841HML4_9GAMM</name>
<dbReference type="PANTHER" id="PTHR42815">
    <property type="entry name" value="FAD-BINDING, PUTATIVE (AFU_ORTHOLOGUE AFUA_6G07600)-RELATED"/>
    <property type="match status" value="1"/>
</dbReference>
<reference evidence="2 3" key="1">
    <citation type="submission" date="2020-08" db="EMBL/GenBank/DDBJ databases">
        <title>Genomic Encyclopedia of Type Strains, Phase IV (KMG-IV): sequencing the most valuable type-strain genomes for metagenomic binning, comparative biology and taxonomic classification.</title>
        <authorList>
            <person name="Goeker M."/>
        </authorList>
    </citation>
    <scope>NUCLEOTIDE SEQUENCE [LARGE SCALE GENOMIC DNA]</scope>
    <source>
        <strain evidence="2 3">DSM 26723</strain>
    </source>
</reference>
<dbReference type="Pfam" id="PF01243">
    <property type="entry name" value="PNPOx_N"/>
    <property type="match status" value="1"/>
</dbReference>
<organism evidence="2 3">
    <name type="scientific">Povalibacter uvarum</name>
    <dbReference type="NCBI Taxonomy" id="732238"/>
    <lineage>
        <taxon>Bacteria</taxon>
        <taxon>Pseudomonadati</taxon>
        <taxon>Pseudomonadota</taxon>
        <taxon>Gammaproteobacteria</taxon>
        <taxon>Steroidobacterales</taxon>
        <taxon>Steroidobacteraceae</taxon>
        <taxon>Povalibacter</taxon>
    </lineage>
</organism>
<sequence>MSQLYHDGHRTLQHQFDSVRLADRLEQVTWHTRITDDDRKFIEQRDMFFLATADSEGRPNCSYKGGDPGFVRVLDEATLVFPSYDGNGMFLSAGNVSVNAHVGMLFIDFEAGKRLRLNGSATLQAIDDPAMFPEAQFLIRVAVREVFPNCPRYIHKYQLVERSKYVPRSGIVTPAPAWKSFDWAKDVLPRDER</sequence>
<dbReference type="RefSeq" id="WP_184332591.1">
    <property type="nucleotide sequence ID" value="NZ_JACHHZ010000003.1"/>
</dbReference>
<gene>
    <name evidence="2" type="ORF">HNQ60_002725</name>
</gene>
<dbReference type="InterPro" id="IPR011576">
    <property type="entry name" value="Pyridox_Oxase_N"/>
</dbReference>
<dbReference type="PANTHER" id="PTHR42815:SF2">
    <property type="entry name" value="FAD-BINDING, PUTATIVE (AFU_ORTHOLOGUE AFUA_6G07600)-RELATED"/>
    <property type="match status" value="1"/>
</dbReference>
<dbReference type="Gene3D" id="2.30.110.10">
    <property type="entry name" value="Electron Transport, Fmn-binding Protein, Chain A"/>
    <property type="match status" value="1"/>
</dbReference>
<feature type="domain" description="Pyridoxamine 5'-phosphate oxidase N-terminal" evidence="1">
    <location>
        <begin position="35"/>
        <end position="124"/>
    </location>
</feature>
<dbReference type="Proteomes" id="UP000588068">
    <property type="component" value="Unassembled WGS sequence"/>
</dbReference>
<proteinExistence type="predicted"/>
<dbReference type="EMBL" id="JACHHZ010000003">
    <property type="protein sequence ID" value="MBB6093844.1"/>
    <property type="molecule type" value="Genomic_DNA"/>
</dbReference>
<keyword evidence="3" id="KW-1185">Reference proteome</keyword>
<dbReference type="SUPFAM" id="SSF50475">
    <property type="entry name" value="FMN-binding split barrel"/>
    <property type="match status" value="1"/>
</dbReference>
<accession>A0A841HML4</accession>
<comment type="caution">
    <text evidence="2">The sequence shown here is derived from an EMBL/GenBank/DDBJ whole genome shotgun (WGS) entry which is preliminary data.</text>
</comment>
<evidence type="ECO:0000259" key="1">
    <source>
        <dbReference type="Pfam" id="PF01243"/>
    </source>
</evidence>
<dbReference type="InterPro" id="IPR012349">
    <property type="entry name" value="Split_barrel_FMN-bd"/>
</dbReference>
<evidence type="ECO:0000313" key="2">
    <source>
        <dbReference type="EMBL" id="MBB6093844.1"/>
    </source>
</evidence>